<gene>
    <name evidence="4" type="ORF">Pdsh_10305</name>
</gene>
<dbReference type="PANTHER" id="PTHR22789">
    <property type="entry name" value="FUCULOSE PHOSPHATE ALDOLASE"/>
    <property type="match status" value="1"/>
</dbReference>
<dbReference type="PANTHER" id="PTHR22789:SF0">
    <property type="entry name" value="3-OXO-TETRONATE 4-PHOSPHATE DECARBOXYLASE-RELATED"/>
    <property type="match status" value="1"/>
</dbReference>
<accession>A0A211YLD1</accession>
<keyword evidence="5" id="KW-1185">Reference proteome</keyword>
<evidence type="ECO:0000313" key="4">
    <source>
        <dbReference type="EMBL" id="OWJ53820.1"/>
    </source>
</evidence>
<dbReference type="RefSeq" id="WP_088172113.1">
    <property type="nucleotide sequence ID" value="NZ_NCQP01000009.1"/>
</dbReference>
<dbReference type="InterPro" id="IPR001303">
    <property type="entry name" value="Aldolase_II/adducin_N"/>
</dbReference>
<protein>
    <recommendedName>
        <fullName evidence="3">Class II aldolase/adducin N-terminal domain-containing protein</fullName>
    </recommendedName>
</protein>
<reference evidence="4 5" key="1">
    <citation type="submission" date="2017-05" db="EMBL/GenBank/DDBJ databases">
        <title>The draft genome of the hyperthermophilic archaeon 'Pyrodictium delaneyi strain Hulk', an iron and nitrate reducer, reveals the capacity for sulfate reduction.</title>
        <authorList>
            <person name="Demey L.M."/>
            <person name="Miller C."/>
            <person name="Manzella M."/>
            <person name="Reguera G."/>
            <person name="Kashefi K."/>
        </authorList>
    </citation>
    <scope>NUCLEOTIDE SEQUENCE [LARGE SCALE GENOMIC DNA]</scope>
    <source>
        <strain evidence="4 5">Hulk</strain>
    </source>
</reference>
<evidence type="ECO:0000256" key="2">
    <source>
        <dbReference type="ARBA" id="ARBA00023239"/>
    </source>
</evidence>
<dbReference type="UniPathway" id="UPA00071"/>
<dbReference type="Proteomes" id="UP000196694">
    <property type="component" value="Unassembled WGS sequence"/>
</dbReference>
<dbReference type="InterPro" id="IPR050197">
    <property type="entry name" value="Aldolase_class_II_sugar_metab"/>
</dbReference>
<dbReference type="GO" id="GO:0016832">
    <property type="term" value="F:aldehyde-lyase activity"/>
    <property type="evidence" value="ECO:0007669"/>
    <property type="project" value="TreeGrafter"/>
</dbReference>
<dbReference type="Pfam" id="PF00596">
    <property type="entry name" value="Aldolase_II"/>
    <property type="match status" value="1"/>
</dbReference>
<evidence type="ECO:0000259" key="3">
    <source>
        <dbReference type="SMART" id="SM01007"/>
    </source>
</evidence>
<dbReference type="SUPFAM" id="SSF53639">
    <property type="entry name" value="AraD/HMP-PK domain-like"/>
    <property type="match status" value="1"/>
</dbReference>
<dbReference type="EMBL" id="NCQP01000009">
    <property type="protein sequence ID" value="OWJ53820.1"/>
    <property type="molecule type" value="Genomic_DNA"/>
</dbReference>
<evidence type="ECO:0000256" key="1">
    <source>
        <dbReference type="ARBA" id="ARBA00022723"/>
    </source>
</evidence>
<organism evidence="4 5">
    <name type="scientific">Pyrodictium delaneyi</name>
    <dbReference type="NCBI Taxonomy" id="1273541"/>
    <lineage>
        <taxon>Archaea</taxon>
        <taxon>Thermoproteota</taxon>
        <taxon>Thermoprotei</taxon>
        <taxon>Desulfurococcales</taxon>
        <taxon>Pyrodictiaceae</taxon>
        <taxon>Pyrodictium</taxon>
    </lineage>
</organism>
<dbReference type="InterPro" id="IPR036409">
    <property type="entry name" value="Aldolase_II/adducin_N_sf"/>
</dbReference>
<keyword evidence="1" id="KW-0479">Metal-binding</keyword>
<comment type="caution">
    <text evidence="4">The sequence shown here is derived from an EMBL/GenBank/DDBJ whole genome shotgun (WGS) entry which is preliminary data.</text>
</comment>
<dbReference type="GO" id="GO:0005829">
    <property type="term" value="C:cytosol"/>
    <property type="evidence" value="ECO:0007669"/>
    <property type="project" value="TreeGrafter"/>
</dbReference>
<name>A0A211YLD1_9CREN</name>
<dbReference type="GO" id="GO:0046872">
    <property type="term" value="F:metal ion binding"/>
    <property type="evidence" value="ECO:0007669"/>
    <property type="project" value="UniProtKB-KW"/>
</dbReference>
<dbReference type="AlphaFoldDB" id="A0A211YLD1"/>
<dbReference type="GO" id="GO:0019323">
    <property type="term" value="P:pentose catabolic process"/>
    <property type="evidence" value="ECO:0007669"/>
    <property type="project" value="TreeGrafter"/>
</dbReference>
<keyword evidence="2" id="KW-0456">Lyase</keyword>
<dbReference type="Gene3D" id="3.40.225.10">
    <property type="entry name" value="Class II aldolase/adducin N-terminal domain"/>
    <property type="match status" value="1"/>
</dbReference>
<evidence type="ECO:0000313" key="5">
    <source>
        <dbReference type="Proteomes" id="UP000196694"/>
    </source>
</evidence>
<feature type="domain" description="Class II aldolase/adducin N-terminal" evidence="3">
    <location>
        <begin position="12"/>
        <end position="198"/>
    </location>
</feature>
<sequence>MALRQPGYEIRQTLVDAMRILHDRGLLNLRGGNASAVLELPDGTRFIYITPSGAIKTRMKPEDIAVMSPEGYVYEGKPSSEYRLHLAVYRTRSDVRAIVHAHNPYAVLARRLGLELRPEALGVEARYYLGNCVATVPEVEPGTEELARLAAEALRDCDVAVLEGHGAVAIGVSKDPVEAVYEAVDRLEALEDLARAVVYEKLLRG</sequence>
<proteinExistence type="predicted"/>
<dbReference type="SMART" id="SM01007">
    <property type="entry name" value="Aldolase_II"/>
    <property type="match status" value="1"/>
</dbReference>